<dbReference type="AlphaFoldDB" id="A0A9E8ZG13"/>
<accession>A0A9E8ZG13</accession>
<reference evidence="1" key="1">
    <citation type="submission" date="2022-12" db="EMBL/GenBank/DDBJ databases">
        <title>Polyphasic identification of a Novel Hot-Spring Cyanobacterium Ocullathermofonsia sinensis gen nov. sp. nov. and Genomic Insights on its Adaptations to the Thermal Habitat.</title>
        <authorList>
            <person name="Daroch M."/>
            <person name="Tang J."/>
            <person name="Jiang Y."/>
        </authorList>
    </citation>
    <scope>NUCLEOTIDE SEQUENCE</scope>
    <source>
        <strain evidence="1">PKUAC-SCTA174</strain>
    </source>
</reference>
<name>A0A9E8ZG13_9CYAN</name>
<dbReference type="EMBL" id="CP113797">
    <property type="protein sequence ID" value="WAL62458.1"/>
    <property type="molecule type" value="Genomic_DNA"/>
</dbReference>
<evidence type="ECO:0000313" key="2">
    <source>
        <dbReference type="Proteomes" id="UP001163152"/>
    </source>
</evidence>
<organism evidence="1 2">
    <name type="scientific">Thermocoleostomius sinensis A174</name>
    <dbReference type="NCBI Taxonomy" id="2016057"/>
    <lineage>
        <taxon>Bacteria</taxon>
        <taxon>Bacillati</taxon>
        <taxon>Cyanobacteriota</taxon>
        <taxon>Cyanophyceae</taxon>
        <taxon>Oculatellales</taxon>
        <taxon>Oculatellaceae</taxon>
        <taxon>Thermocoleostomius</taxon>
    </lineage>
</organism>
<protein>
    <submittedName>
        <fullName evidence="1">Uncharacterized protein</fullName>
    </submittedName>
</protein>
<sequence>MEATSVTPFSPRAIDRGIAAITVALARLGDRRMTAPLRAIDILQHRKDLEGIADVIAHRAEMHDKALNDKDADDLRQKVKGRVISLLDTWEHIASQKIMLQYQQEVGQAPPLLFDPLDPELERQPLEVRKFKAQRSLRDVEQTVNLWVRNPDGFEIEEDE</sequence>
<keyword evidence="2" id="KW-1185">Reference proteome</keyword>
<gene>
    <name evidence="1" type="ORF">OXH18_10835</name>
</gene>
<evidence type="ECO:0000313" key="1">
    <source>
        <dbReference type="EMBL" id="WAL62458.1"/>
    </source>
</evidence>
<dbReference type="Proteomes" id="UP001163152">
    <property type="component" value="Chromosome"/>
</dbReference>
<dbReference type="KEGG" id="tsin:OXH18_10835"/>
<proteinExistence type="predicted"/>